<dbReference type="RefSeq" id="WP_004864955.1">
    <property type="nucleotide sequence ID" value="NZ_JH725038.1"/>
</dbReference>
<feature type="domain" description="LHH" evidence="1">
    <location>
        <begin position="225"/>
        <end position="301"/>
    </location>
</feature>
<dbReference type="InterPro" id="IPR026834">
    <property type="entry name" value="LHH"/>
</dbReference>
<dbReference type="Proteomes" id="UP000002304">
    <property type="component" value="Unassembled WGS sequence"/>
</dbReference>
<evidence type="ECO:0000313" key="2">
    <source>
        <dbReference type="EMBL" id="EJF86705.1"/>
    </source>
</evidence>
<proteinExistence type="predicted"/>
<dbReference type="HOGENOM" id="CLU_055397_0_0_5"/>
<dbReference type="AlphaFoldDB" id="J1JQM9"/>
<organism evidence="2 3">
    <name type="scientific">Bartonella vinsonii subsp. arupensis OK-94-513</name>
    <dbReference type="NCBI Taxonomy" id="1094562"/>
    <lineage>
        <taxon>Bacteria</taxon>
        <taxon>Pseudomonadati</taxon>
        <taxon>Pseudomonadota</taxon>
        <taxon>Alphaproteobacteria</taxon>
        <taxon>Hyphomicrobiales</taxon>
        <taxon>Bartonellaceae</taxon>
        <taxon>Bartonella</taxon>
    </lineage>
</organism>
<comment type="caution">
    <text evidence="2">The sequence shown here is derived from an EMBL/GenBank/DDBJ whole genome shotgun (WGS) entry which is preliminary data.</text>
</comment>
<evidence type="ECO:0000313" key="3">
    <source>
        <dbReference type="Proteomes" id="UP000002304"/>
    </source>
</evidence>
<evidence type="ECO:0000259" key="1">
    <source>
        <dbReference type="Pfam" id="PF14411"/>
    </source>
</evidence>
<dbReference type="PATRIC" id="fig|1094562.3.peg.1498"/>
<dbReference type="STRING" id="1094562.ME1_01370"/>
<gene>
    <name evidence="2" type="ORF">ME1_01370</name>
</gene>
<dbReference type="EMBL" id="AILZ01000038">
    <property type="protein sequence ID" value="EJF86705.1"/>
    <property type="molecule type" value="Genomic_DNA"/>
</dbReference>
<accession>J1JQM9</accession>
<protein>
    <recommendedName>
        <fullName evidence="1">LHH domain-containing protein</fullName>
    </recommendedName>
</protein>
<name>J1JQM9_BARVI</name>
<dbReference type="Pfam" id="PF14411">
    <property type="entry name" value="LHH"/>
    <property type="match status" value="1"/>
</dbReference>
<sequence>MSAATAGAITGVVEELNDTVHGVVEMGLAIVSNPIESGKKVVKGVGTAISWATSGHVIDDVYGSFGQFWGGIRDSFVGHINHITETMDKEGGDGALGAGFEFGQMIGKPLGTVAEVLGGAGLAKGGAKLAEKGIGKLTSQVEKEVAKVGGEVSQALGKMSDEVVATQYFGQERKFWSADPIDAEFEITYKGEKITQKNKVYQREDLFDPNQIVTWTVNGKEVKGTNIERMKTGRAPLDADDDPIELHHMLQTHDSPIAEVTNEFHKKNTAVIHINPNTMGSGIDRDIFDRWRSKYWKDRAKAIEEKIKLKQQFMENNL</sequence>
<reference evidence="2 3" key="1">
    <citation type="submission" date="2012-03" db="EMBL/GenBank/DDBJ databases">
        <title>The Genome Sequence of Bartonella vinsonii subsp. arupensis OK-94-513.</title>
        <authorList>
            <consortium name="The Broad Institute Genome Sequencing Platform"/>
            <consortium name="The Broad Institute Genome Sequencing Center for Infectious Disease"/>
            <person name="Feldgarden M."/>
            <person name="Kirby J."/>
            <person name="Kosoy M."/>
            <person name="Birtles R."/>
            <person name="Probert W.S."/>
            <person name="Chiaraviglio L."/>
            <person name="Young S.K."/>
            <person name="Zeng Q."/>
            <person name="Gargeya S."/>
            <person name="Fitzgerald M."/>
            <person name="Haas B."/>
            <person name="Abouelleil A."/>
            <person name="Alvarado L."/>
            <person name="Arachchi H.M."/>
            <person name="Berlin A."/>
            <person name="Chapman S.B."/>
            <person name="Gearin G."/>
            <person name="Goldberg J."/>
            <person name="Griggs A."/>
            <person name="Gujja S."/>
            <person name="Hansen M."/>
            <person name="Heiman D."/>
            <person name="Howarth C."/>
            <person name="Larimer J."/>
            <person name="Lui A."/>
            <person name="MacDonald P.J.P."/>
            <person name="McCowen C."/>
            <person name="Montmayeur A."/>
            <person name="Murphy C."/>
            <person name="Neiman D."/>
            <person name="Pearson M."/>
            <person name="Priest M."/>
            <person name="Roberts A."/>
            <person name="Saif S."/>
            <person name="Shea T."/>
            <person name="Sisk P."/>
            <person name="Stolte C."/>
            <person name="Sykes S."/>
            <person name="Wortman J."/>
            <person name="Nusbaum C."/>
            <person name="Birren B."/>
        </authorList>
    </citation>
    <scope>NUCLEOTIDE SEQUENCE [LARGE SCALE GENOMIC DNA]</scope>
    <source>
        <strain evidence="2 3">OK-94-513</strain>
    </source>
</reference>